<dbReference type="SUPFAM" id="SSF82693">
    <property type="entry name" value="Multidrug efflux transporter AcrB pore domain, PN1, PN2, PC1 and PC2 subdomains"/>
    <property type="match status" value="2"/>
</dbReference>
<feature type="transmembrane region" description="Helical" evidence="1">
    <location>
        <begin position="353"/>
        <end position="371"/>
    </location>
</feature>
<dbReference type="GO" id="GO:0005886">
    <property type="term" value="C:plasma membrane"/>
    <property type="evidence" value="ECO:0007669"/>
    <property type="project" value="TreeGrafter"/>
</dbReference>
<proteinExistence type="predicted"/>
<dbReference type="InterPro" id="IPR001036">
    <property type="entry name" value="Acrflvin-R"/>
</dbReference>
<dbReference type="Pfam" id="PF00873">
    <property type="entry name" value="ACR_tran"/>
    <property type="match status" value="1"/>
</dbReference>
<gene>
    <name evidence="2" type="primary">mdtC</name>
    <name evidence="2" type="ORF">ANAPC1_00012</name>
</gene>
<dbReference type="AlphaFoldDB" id="A0AA45ZGX2"/>
<name>A0AA45ZGX2_ANAPH</name>
<protein>
    <submittedName>
        <fullName evidence="2">Multidrug resistance protein MdtC</fullName>
    </submittedName>
</protein>
<evidence type="ECO:0000313" key="3">
    <source>
        <dbReference type="Proteomes" id="UP000078419"/>
    </source>
</evidence>
<feature type="transmembrane region" description="Helical" evidence="1">
    <location>
        <begin position="404"/>
        <end position="423"/>
    </location>
</feature>
<dbReference type="PANTHER" id="PTHR32063">
    <property type="match status" value="1"/>
</dbReference>
<feature type="transmembrane region" description="Helical" evidence="1">
    <location>
        <begin position="898"/>
        <end position="921"/>
    </location>
</feature>
<dbReference type="Proteomes" id="UP000078419">
    <property type="component" value="Unassembled WGS sequence"/>
</dbReference>
<dbReference type="Gene3D" id="3.30.70.1440">
    <property type="entry name" value="Multidrug efflux transporter AcrB pore domain"/>
    <property type="match status" value="1"/>
</dbReference>
<feature type="transmembrane region" description="Helical" evidence="1">
    <location>
        <begin position="977"/>
        <end position="997"/>
    </location>
</feature>
<feature type="transmembrane region" description="Helical" evidence="1">
    <location>
        <begin position="480"/>
        <end position="499"/>
    </location>
</feature>
<feature type="transmembrane region" description="Helical" evidence="1">
    <location>
        <begin position="35"/>
        <end position="54"/>
    </location>
</feature>
<keyword evidence="1" id="KW-1133">Transmembrane helix</keyword>
<feature type="transmembrane region" description="Helical" evidence="1">
    <location>
        <begin position="378"/>
        <end position="398"/>
    </location>
</feature>
<dbReference type="SUPFAM" id="SSF82714">
    <property type="entry name" value="Multidrug efflux transporter AcrB TolC docking domain, DN and DC subdomains"/>
    <property type="match status" value="1"/>
</dbReference>
<evidence type="ECO:0000256" key="1">
    <source>
        <dbReference type="SAM" id="Phobius"/>
    </source>
</evidence>
<feature type="transmembrane region" description="Helical" evidence="1">
    <location>
        <begin position="927"/>
        <end position="956"/>
    </location>
</feature>
<dbReference type="GO" id="GO:0042910">
    <property type="term" value="F:xenobiotic transmembrane transporter activity"/>
    <property type="evidence" value="ECO:0007669"/>
    <property type="project" value="TreeGrafter"/>
</dbReference>
<reference evidence="3" key="1">
    <citation type="submission" date="2016-03" db="EMBL/GenBank/DDBJ databases">
        <authorList>
            <person name="Loux Valentin"/>
        </authorList>
    </citation>
    <scope>NUCLEOTIDE SEQUENCE [LARGE SCALE GENOMIC DNA]</scope>
    <source>
        <strain evidence="3">C1</strain>
    </source>
</reference>
<feature type="transmembrane region" description="Helical" evidence="1">
    <location>
        <begin position="444"/>
        <end position="468"/>
    </location>
</feature>
<evidence type="ECO:0000313" key="2">
    <source>
        <dbReference type="EMBL" id="SBO13679.1"/>
    </source>
</evidence>
<dbReference type="Gene3D" id="3.30.70.1430">
    <property type="entry name" value="Multidrug efflux transporter AcrB pore domain"/>
    <property type="match status" value="2"/>
</dbReference>
<feature type="transmembrane region" description="Helical" evidence="1">
    <location>
        <begin position="1017"/>
        <end position="1041"/>
    </location>
</feature>
<dbReference type="PRINTS" id="PR00702">
    <property type="entry name" value="ACRIFLAVINRP"/>
</dbReference>
<accession>A0AA45ZGX2</accession>
<dbReference type="EMBL" id="FLLR01000001">
    <property type="protein sequence ID" value="SBO13679.1"/>
    <property type="molecule type" value="Genomic_DNA"/>
</dbReference>
<feature type="transmembrane region" description="Helical" evidence="1">
    <location>
        <begin position="874"/>
        <end position="891"/>
    </location>
</feature>
<dbReference type="Gene3D" id="3.30.2090.10">
    <property type="entry name" value="Multidrug efflux transporter AcrB TolC docking domain, DN and DC subdomains"/>
    <property type="match status" value="2"/>
</dbReference>
<dbReference type="PANTHER" id="PTHR32063:SF0">
    <property type="entry name" value="SWARMING MOTILITY PROTEIN SWRC"/>
    <property type="match status" value="1"/>
</dbReference>
<organism evidence="2 3">
    <name type="scientific">Anaplasma phagocytophilum</name>
    <name type="common">Ehrlichia phagocytophila</name>
    <dbReference type="NCBI Taxonomy" id="948"/>
    <lineage>
        <taxon>Bacteria</taxon>
        <taxon>Pseudomonadati</taxon>
        <taxon>Pseudomonadota</taxon>
        <taxon>Alphaproteobacteria</taxon>
        <taxon>Rickettsiales</taxon>
        <taxon>Anaplasmataceae</taxon>
        <taxon>Anaplasma</taxon>
        <taxon>phagocytophilum group</taxon>
    </lineage>
</organism>
<sequence length="1053" mass="117085">MVDSACRFCLLDHKRLYDINNMNVIADYFLKNNRFTLFLLLFIAILGVYSYWMLPQERTPTIKIPVISVRAVVNGISAERAEKLLAIPMEKELRAVSGIKKVLSEVRDGHVSVALKFNHDTNMRIAMEDVRNQLDVIRPKLPRQLTSLTVQEMDLGSMPILHLAIVGDIEAVVLSKVARELKSKIEPLRDVLSVETEGLHEYVLELNFSPELVNYHGIQIQDIQRALSSSYAFVEYGMLESDVGSHKVKLEGELDSYKKIMDLVLKAGEGQFVTVRDVATVRFARKDNHELVRVNGKPAVVLKVAKREGSNITEVVKRVEHICDSAARFLPKDVSLLFLQDQSEEVKSALRELENTLVFSVILVSVVMMIFMGIRTAILIAVAIPVSVLFSITVVYLMGYTINIVILFTLIMVIGMLVDDAIVVSEYADRKMAHGFSRLEAYRLAATAMFWPVATSTMIRLSVFIPLLFWPGFTGEFMKYIPVVSISALVGSWITALIFTPVLGAMFGRGSATSPGELARVNAIEDIDIENLGKGARFYTKVLGVVLDHPIKFVSIVSGVLIFSTVAYFTLGPGGEFFPDIEPDQATITVKSDSNLSLKEKDFLMKEVEERISEVAGIKYLYTRLSDSKASTSSEVLGVIHVEFVNWYLRAKSSKVLRNIETLLKDMKGVFFDIAQHSMKPSVGKQLEISLRADDPALVQKAARVLQKEMSASQGFRGVSSDNPVSGMEWVMMVDRKKADVAAVSVSMIGQYIKMLTDGLLVGTYYPKDSTDGVDIIARFQEKHRSLKYLDNFLINTMYGPRPVSSFISRKARSSTGTINRIDGLRAITISSDIAPGYSIADRVRYVKEVLDREPRVEVAFLGDIEDQAESKTFLIKSFFLILLMIALVLIAEFNSWYYVMVVMTAVFLSTTCVFLGFLLTSKVFGIVMGGVGIIVLAGVVVNNNILLVDAFCANIKSGLSYRDAIIKSALSRFRPIFLTVITGVLGLMPMVLRLSVDFIGRNILYDSPTSQLWFELSTTTSMGLLFATAVTLLFTPAVLMCGGRQKSSHKVL</sequence>
<keyword evidence="1" id="KW-0472">Membrane</keyword>
<dbReference type="Gene3D" id="1.20.1640.10">
    <property type="entry name" value="Multidrug efflux transporter AcrB transmembrane domain"/>
    <property type="match status" value="2"/>
</dbReference>
<dbReference type="InterPro" id="IPR027463">
    <property type="entry name" value="AcrB_DN_DC_subdom"/>
</dbReference>
<dbReference type="SUPFAM" id="SSF82866">
    <property type="entry name" value="Multidrug efflux transporter AcrB transmembrane domain"/>
    <property type="match status" value="2"/>
</dbReference>
<dbReference type="Gene3D" id="3.30.70.1320">
    <property type="entry name" value="Multidrug efflux transporter AcrB pore domain like"/>
    <property type="match status" value="1"/>
</dbReference>
<comment type="caution">
    <text evidence="2">The sequence shown here is derived from an EMBL/GenBank/DDBJ whole genome shotgun (WGS) entry which is preliminary data.</text>
</comment>
<keyword evidence="1" id="KW-0812">Transmembrane</keyword>